<evidence type="ECO:0000313" key="2">
    <source>
        <dbReference type="EMBL" id="OXA41428.1"/>
    </source>
</evidence>
<proteinExistence type="predicted"/>
<comment type="caution">
    <text evidence="2">The sequence shown here is derived from an EMBL/GenBank/DDBJ whole genome shotgun (WGS) entry which is preliminary data.</text>
</comment>
<dbReference type="OrthoDB" id="7554902at2759"/>
<evidence type="ECO:0000256" key="1">
    <source>
        <dbReference type="SAM" id="MobiDB-lite"/>
    </source>
</evidence>
<keyword evidence="3" id="KW-1185">Reference proteome</keyword>
<gene>
    <name evidence="2" type="ORF">Fcan01_23892</name>
</gene>
<dbReference type="Proteomes" id="UP000198287">
    <property type="component" value="Unassembled WGS sequence"/>
</dbReference>
<sequence length="148" mass="16799">MSVNNFFVLVKFVETNEVEVVSASWLRHNKTKSVWPNYKNSNRQVKAVSMHETPARCWSLHEIKLLGNGRQFESYHEALSKLPKVLDNSDAEVNSDADRRGRKRKNQDSSDSSDDDVNNSDSFGMPPPSLITNSTKGSAGFRKKIKRE</sequence>
<reference evidence="2 3" key="1">
    <citation type="submission" date="2015-12" db="EMBL/GenBank/DDBJ databases">
        <title>The genome of Folsomia candida.</title>
        <authorList>
            <person name="Faddeeva A."/>
            <person name="Derks M.F."/>
            <person name="Anvar Y."/>
            <person name="Smit S."/>
            <person name="Van Straalen N."/>
            <person name="Roelofs D."/>
        </authorList>
    </citation>
    <scope>NUCLEOTIDE SEQUENCE [LARGE SCALE GENOMIC DNA]</scope>
    <source>
        <strain evidence="2 3">VU population</strain>
        <tissue evidence="2">Whole body</tissue>
    </source>
</reference>
<dbReference type="AlphaFoldDB" id="A0A226D974"/>
<protein>
    <submittedName>
        <fullName evidence="2">Uncharacterized protein</fullName>
    </submittedName>
</protein>
<evidence type="ECO:0000313" key="3">
    <source>
        <dbReference type="Proteomes" id="UP000198287"/>
    </source>
</evidence>
<accession>A0A226D974</accession>
<name>A0A226D974_FOLCA</name>
<feature type="region of interest" description="Disordered" evidence="1">
    <location>
        <begin position="86"/>
        <end position="148"/>
    </location>
</feature>
<organism evidence="2 3">
    <name type="scientific">Folsomia candida</name>
    <name type="common">Springtail</name>
    <dbReference type="NCBI Taxonomy" id="158441"/>
    <lineage>
        <taxon>Eukaryota</taxon>
        <taxon>Metazoa</taxon>
        <taxon>Ecdysozoa</taxon>
        <taxon>Arthropoda</taxon>
        <taxon>Hexapoda</taxon>
        <taxon>Collembola</taxon>
        <taxon>Entomobryomorpha</taxon>
        <taxon>Isotomoidea</taxon>
        <taxon>Isotomidae</taxon>
        <taxon>Proisotominae</taxon>
        <taxon>Folsomia</taxon>
    </lineage>
</organism>
<dbReference type="EMBL" id="LNIX01000029">
    <property type="protein sequence ID" value="OXA41428.1"/>
    <property type="molecule type" value="Genomic_DNA"/>
</dbReference>